<dbReference type="InterPro" id="IPR003672">
    <property type="entry name" value="CobN/Mg_chltase"/>
</dbReference>
<dbReference type="CDD" id="cd10150">
    <property type="entry name" value="CobN_like"/>
    <property type="match status" value="1"/>
</dbReference>
<dbReference type="PANTHER" id="PTHR44119:SF4">
    <property type="entry name" value="AEROBIC COBALTOCHELATASE SUBUNIT COBN"/>
    <property type="match status" value="1"/>
</dbReference>
<dbReference type="KEGG" id="mmh:Mmah_1176"/>
<evidence type="ECO:0000256" key="2">
    <source>
        <dbReference type="SAM" id="Phobius"/>
    </source>
</evidence>
<keyword evidence="2" id="KW-1133">Transmembrane helix</keyword>
<evidence type="ECO:0000259" key="3">
    <source>
        <dbReference type="Pfam" id="PF02514"/>
    </source>
</evidence>
<dbReference type="STRING" id="547558.Mmah_1176"/>
<evidence type="ECO:0000313" key="4">
    <source>
        <dbReference type="EMBL" id="ADE36681.1"/>
    </source>
</evidence>
<name>D5EBY0_METMS</name>
<organism evidence="4 5">
    <name type="scientific">Methanohalophilus mahii (strain ATCC 35705 / DSM 5219 / SLP)</name>
    <dbReference type="NCBI Taxonomy" id="547558"/>
    <lineage>
        <taxon>Archaea</taxon>
        <taxon>Methanobacteriati</taxon>
        <taxon>Methanobacteriota</taxon>
        <taxon>Stenosarchaea group</taxon>
        <taxon>Methanomicrobia</taxon>
        <taxon>Methanosarcinales</taxon>
        <taxon>Methanosarcinaceae</taxon>
        <taxon>Methanohalophilus</taxon>
    </lineage>
</organism>
<feature type="compositionally biased region" description="Low complexity" evidence="1">
    <location>
        <begin position="1877"/>
        <end position="1887"/>
    </location>
</feature>
<dbReference type="GO" id="GO:0051116">
    <property type="term" value="F:cobaltochelatase activity"/>
    <property type="evidence" value="ECO:0007669"/>
    <property type="project" value="UniProtKB-EC"/>
</dbReference>
<feature type="domain" description="CobN/magnesium chelatase" evidence="3">
    <location>
        <begin position="719"/>
        <end position="1814"/>
    </location>
</feature>
<keyword evidence="5" id="KW-1185">Reference proteome</keyword>
<sequence length="1982" mass="220003" precursor="true">MRYGKVCLLVLSVLIMLAVAVPAVSAEEQVTKVTYISYTPNDALQTASETNDHSDLIEYTFIDYSDSGISQEMINASESGFLETQDVIVCQGIYDAFTDNTTVNTTLKSAHDKGTVIYSIDPMGAYTPPSYFDYHSDGTTSDPVATYYSNMGTEGEGLENAENLLTYLTMKSKVTYISYSANDALQTASESNDHSDLIEYTFIDYSDSGISQEMINASESGFLETQDVIVCQGIYDAFTDNTTVNTTLKSAHDKGTVIYSIDPMGAYTPPSYFDYHSDGTTSDPVATYYSNMGTEGEGLENAENLLTYLTMKSKVTYISYSANDALQTASESNDHSDLIEYTFIDYSDSGISQEMINASESGFLETQDVIVCQGIYDAFTDNTTVNTTLKSAHDKGTVIYSIDPMGAYTPPSYFDYHSDGTTSDPVATYYSNMGTEGEGLENAENLLTYLATESPKLVENILNNAKVDSSKYLFVLGTDFNEAALNNATLDASISSELDITIFTKDNPAPADFDFSDYGVIFIESQNESVVDGWTSSIKSAKAGGAMVMGYNLSSNITVPNVDLYSDEYTDIERYWIQGGDANMESMLRLMGQEFSELWAGETISDPEIVHTVINVTYIVNSDNSISHLNNVLSERAVINDRFNVTVMDGTEAVANLTDVSDQDVIILYMIGGTQITEFKDVLLDAKDNGAQIGMFGMDDGYGIATFDMANPPYSFMKEYLYNNGYSNMEHWIRSVGSTLEGAYIEYSEAFQPSIPDHGIYHPDAFPQVFENSSEYLKWYEYHGYNESAPTVGIIASYNIEKNSLAFNTEDQLIRNLESKGCNVIFSTYKVITDDTSEYFVNNGTVLVDSMISLKGFNFQYNDPALGIESMNEYNVPVIKGLLDRYHTPDEYNASVHGLSTSSLSYQVTMPELEGLIDYIWVAGRVQDSETGQYYYKPLDSQVDWISDRAISWAELGNEDNSDKKISIIYYNHEGGKNNIGASYLDIASSFEVLLDEMNSSGYDTGNGSIPNGSEFIDLFIESRNVGSWAPGELEKVVESGNVTLVPVDEYMEWYNTLPQSVRDDVEDRWGEAPGDIMVYNNKFVIPTVQMGNINFIPQPTRGDLSDESVTYHDKDLPPTHQYLATYFWINQDYDADAMIHFGTHGTQEWLPGKEVGLWRYDYPSIMVADTPVVYPYIMDNVGEGTQAKRRGNAVIIDHLTPPITDSGLYGELAEIHDKIHEYEEAATANDTVNMALYRNSTIEKYENLSMEYDLGVTPEEMRSMNDTEFENFVTNDVHNYLHELQGTLMPLGLHVFGVAPEDDKLVFMVKSMLRSAFIDHIVNVIKETNPNDEWHEEDWENASNYHATDLLNATLLNGTNVSQAQEDVLGKTDSNVTADLNTALNYSAALQNTTREIDQTLRALNGGYIEAGPGNDPIRNPDAVPTGRNFYSFDPRDVPDEETVELGGILANQMLEQYRSTHNDTYPKKVTYVLWAVETMRHQGLMEAQIYSLLGVEPTRTYGHISGFEVIPQDEMDHPRIDVVVTPSGLYRDTFPNHLQLIDEAVRTVAALNESNETNYVRANSLEMEEALLEAGYNESTALALSRSRIFSESPGAYGTGLPGAVTASDTWDSEDELADLYISRMSNIYGQDVWGDSYEDVFRMNLQDVKVAMHSDSSNLYGIIDNDDFYQYLGGLGLAVRSLSGDTPEMYVADFKNVDNPQVITYEEAYRKDIRSTLFNPKFISGMMEYDYAGAREFMKTVEHIWGLDVTTPDMVKNSDWDEVYDVYVEDKYDLGVDEFMKSGDNAYAYQSTIKRMIEAERKGYWEASDEVLNNLVKEYTESVVENGVTCCHHTCGNPTLDGYVEGMMSVAGVSAEDQESYKKLMDGATQPANSQTSKSSSSTSGGVGSAQIVNASTTGTASNQTTTTSDGGYGESTQEPTSESAESSSDYVEGYEMTKENPRNEESGGSSFSGADIVGTVLVLAAVGAMYVGFRRRQI</sequence>
<feature type="region of interest" description="Disordered" evidence="1">
    <location>
        <begin position="1864"/>
        <end position="1955"/>
    </location>
</feature>
<dbReference type="Proteomes" id="UP000001059">
    <property type="component" value="Chromosome"/>
</dbReference>
<feature type="compositionally biased region" description="Basic and acidic residues" evidence="1">
    <location>
        <begin position="1939"/>
        <end position="1949"/>
    </location>
</feature>
<reference evidence="4 5" key="1">
    <citation type="submission" date="2010-03" db="EMBL/GenBank/DDBJ databases">
        <title>The complete genome of Methanohalophilus mahii DSM 5219.</title>
        <authorList>
            <consortium name="US DOE Joint Genome Institute (JGI-PGF)"/>
            <person name="Lucas S."/>
            <person name="Copeland A."/>
            <person name="Lapidus A."/>
            <person name="Glavina del Rio T."/>
            <person name="Dalin E."/>
            <person name="Tice H."/>
            <person name="Bruce D."/>
            <person name="Goodwin L."/>
            <person name="Pitluck S."/>
            <person name="Kyrpides N."/>
            <person name="Mavromatis K."/>
            <person name="Ivanova N."/>
            <person name="Lykidis A."/>
            <person name="Saunders E."/>
            <person name="Brettin T."/>
            <person name="Detter J.C."/>
            <person name="Han C."/>
            <person name="Land M."/>
            <person name="Hauser L."/>
            <person name="Markowitz V."/>
            <person name="Cheng J.-F."/>
            <person name="Hugenholtz P."/>
            <person name="Woyke T."/>
            <person name="Wu D."/>
            <person name="Spring S."/>
            <person name="Schneider S."/>
            <person name="Schroeder M."/>
            <person name="Klenk H.-P."/>
            <person name="Eisen J.A."/>
        </authorList>
    </citation>
    <scope>NUCLEOTIDE SEQUENCE [LARGE SCALE GENOMIC DNA]</scope>
    <source>
        <strain evidence="5">ATCC 35705 / DSM 5219 / SLP</strain>
    </source>
</reference>
<dbReference type="EC" id="6.6.1.2" evidence="4"/>
<protein>
    <submittedName>
        <fullName evidence="4">Cobaltochelatase</fullName>
        <ecNumber evidence="4">6.6.1.2</ecNumber>
    </submittedName>
</protein>
<proteinExistence type="predicted"/>
<accession>D5EBY0</accession>
<evidence type="ECO:0000313" key="5">
    <source>
        <dbReference type="Proteomes" id="UP000001059"/>
    </source>
</evidence>
<evidence type="ECO:0000256" key="1">
    <source>
        <dbReference type="SAM" id="MobiDB-lite"/>
    </source>
</evidence>
<dbReference type="PANTHER" id="PTHR44119">
    <property type="entry name" value="MAGNESIUM-CHELATASE SUBUNIT CHLH, CHLOROPLASTIC"/>
    <property type="match status" value="1"/>
</dbReference>
<dbReference type="HOGENOM" id="CLU_002017_4_1_2"/>
<feature type="transmembrane region" description="Helical" evidence="2">
    <location>
        <begin position="1955"/>
        <end position="1977"/>
    </location>
</feature>
<feature type="compositionally biased region" description="Low complexity" evidence="1">
    <location>
        <begin position="1897"/>
        <end position="1912"/>
    </location>
</feature>
<gene>
    <name evidence="4" type="ordered locus">Mmah_1176</name>
</gene>
<keyword evidence="2" id="KW-0472">Membrane</keyword>
<keyword evidence="4" id="KW-0436">Ligase</keyword>
<feature type="compositionally biased region" description="Polar residues" evidence="1">
    <location>
        <begin position="1918"/>
        <end position="1933"/>
    </location>
</feature>
<keyword evidence="2" id="KW-0812">Transmembrane</keyword>
<dbReference type="Pfam" id="PF02514">
    <property type="entry name" value="CobN-Mg_chel"/>
    <property type="match status" value="1"/>
</dbReference>
<dbReference type="EMBL" id="CP001994">
    <property type="protein sequence ID" value="ADE36681.1"/>
    <property type="molecule type" value="Genomic_DNA"/>
</dbReference>